<organism evidence="1 2">
    <name type="scientific">Pantoea dispersa</name>
    <dbReference type="NCBI Taxonomy" id="59814"/>
    <lineage>
        <taxon>Bacteria</taxon>
        <taxon>Pseudomonadati</taxon>
        <taxon>Pseudomonadota</taxon>
        <taxon>Gammaproteobacteria</taxon>
        <taxon>Enterobacterales</taxon>
        <taxon>Erwiniaceae</taxon>
        <taxon>Pantoea</taxon>
    </lineage>
</organism>
<evidence type="ECO:0000313" key="2">
    <source>
        <dbReference type="Proteomes" id="UP000071979"/>
    </source>
</evidence>
<dbReference type="EMBL" id="LDSE01000015">
    <property type="protein sequence ID" value="KTS68312.1"/>
    <property type="molecule type" value="Genomic_DNA"/>
</dbReference>
<sequence length="95" mass="10448">MLADYLITVCFAAVSVKAAPWCGKVSKRSKVVFKAHVRLFGIAATRTVCGLAQHSGHLGRETQQNLHSLFFINVSRHLFSSVTECMDRVSNVGIK</sequence>
<proteinExistence type="predicted"/>
<protein>
    <submittedName>
        <fullName evidence="1">Uncharacterized protein</fullName>
    </submittedName>
</protein>
<evidence type="ECO:0000313" key="1">
    <source>
        <dbReference type="EMBL" id="KTS68312.1"/>
    </source>
</evidence>
<reference evidence="1 2" key="1">
    <citation type="journal article" date="2016" name="Front. Microbiol.">
        <title>Genomic Resource of Rice Seed Associated Bacteria.</title>
        <authorList>
            <person name="Midha S."/>
            <person name="Bansal K."/>
            <person name="Sharma S."/>
            <person name="Kumar N."/>
            <person name="Patil P.P."/>
            <person name="Chaudhry V."/>
            <person name="Patil P.B."/>
        </authorList>
    </citation>
    <scope>NUCLEOTIDE SEQUENCE [LARGE SCALE GENOMIC DNA]</scope>
    <source>
        <strain evidence="1 2">SA3</strain>
    </source>
</reference>
<dbReference type="Proteomes" id="UP000071979">
    <property type="component" value="Unassembled WGS sequence"/>
</dbReference>
<dbReference type="AlphaFoldDB" id="A0A8E1RZR1"/>
<name>A0A8E1RZR1_9GAMM</name>
<gene>
    <name evidence="1" type="ORF">SA3R_08175</name>
</gene>
<comment type="caution">
    <text evidence="1">The sequence shown here is derived from an EMBL/GenBank/DDBJ whole genome shotgun (WGS) entry which is preliminary data.</text>
</comment>
<accession>A0A8E1RZR1</accession>